<accession>A0ABQ7I0C8</accession>
<keyword evidence="2" id="KW-1185">Reference proteome</keyword>
<dbReference type="EMBL" id="SBIQ01000044">
    <property type="protein sequence ID" value="KAF7683877.1"/>
    <property type="molecule type" value="Genomic_DNA"/>
</dbReference>
<reference evidence="1 2" key="1">
    <citation type="submission" date="2019-01" db="EMBL/GenBank/DDBJ databases">
        <title>Genomes sequencing and comparative genomics of infectious freshwater microsporidia, Cucumispora dikerogammari and Thelohania contejeani.</title>
        <authorList>
            <person name="Cormier A."/>
            <person name="Giraud I."/>
            <person name="Wattier R."/>
            <person name="Teixeira M."/>
            <person name="Grandjean F."/>
            <person name="Rigaud T."/>
            <person name="Cordaux R."/>
        </authorList>
    </citation>
    <scope>NUCLEOTIDE SEQUENCE [LARGE SCALE GENOMIC DNA]</scope>
    <source>
        <strain evidence="1">T1</strain>
        <tissue evidence="1">Spores</tissue>
    </source>
</reference>
<gene>
    <name evidence="1" type="ORF">TCON_0934</name>
</gene>
<sequence>MEIIKIFIALKICIASINKCNEIKKGVYTRHNELFNREIFFTSQNQKNNYISFLVALTSDDDFVYCNSDIKRKPSHSIRHVFAIFTKNSYFIQKSGSYDSFKIYIPIQPIKKYIYITDKPYVVHHSYKSHESLKPQCSSILKLFNKKNQKDVNTEIEVKFHFKFEKQKKIYDEKIMPLLNSCLNILKTYKIRNEASVIELKRQWEYFKKDGDKLNPIKKRLKEIFKYYAFTPKYHFLIKIKIILTLISHIQEKDISYLEYDKNLNFFYLFDKFFNKYETTETIDTSILNDILNIVGILDLNDAYFNRIVSRKLIYELRFFFGFEKKFKYNEIVKNLKYIKQSDEYINIYMNADVYNMENLINEFSEFEGFHFLMTISEMMFAYNYLEIENKYKNTTYCHMYDKLYDSPCIKFEHLINFVEKIPEIPEIENIYNKKLKEINNTNDSVILNIYNCVEIMRKQVFMFSAIDGVFFYEFTDNLFSFMLKVLRNQIKTFSNMENIKFKNKDEKYQF</sequence>
<comment type="caution">
    <text evidence="1">The sequence shown here is derived from an EMBL/GenBank/DDBJ whole genome shotgun (WGS) entry which is preliminary data.</text>
</comment>
<proteinExistence type="predicted"/>
<name>A0ABQ7I0C8_9MICR</name>
<evidence type="ECO:0000313" key="2">
    <source>
        <dbReference type="Proteomes" id="UP001516464"/>
    </source>
</evidence>
<evidence type="ECO:0000313" key="1">
    <source>
        <dbReference type="EMBL" id="KAF7683877.1"/>
    </source>
</evidence>
<organism evidence="1 2">
    <name type="scientific">Astathelohania contejeani</name>
    <dbReference type="NCBI Taxonomy" id="164912"/>
    <lineage>
        <taxon>Eukaryota</taxon>
        <taxon>Fungi</taxon>
        <taxon>Fungi incertae sedis</taxon>
        <taxon>Microsporidia</taxon>
        <taxon>Astathelohaniidae</taxon>
        <taxon>Astathelohania</taxon>
    </lineage>
</organism>
<protein>
    <submittedName>
        <fullName evidence="1">Uncharacterized protein</fullName>
    </submittedName>
</protein>
<dbReference type="Proteomes" id="UP001516464">
    <property type="component" value="Unassembled WGS sequence"/>
</dbReference>